<name>B4VUZ7_9CYAN</name>
<evidence type="ECO:0000313" key="1">
    <source>
        <dbReference type="EMBL" id="EDX74151.1"/>
    </source>
</evidence>
<accession>B4VUZ7</accession>
<evidence type="ECO:0000313" key="2">
    <source>
        <dbReference type="Proteomes" id="UP000003835"/>
    </source>
</evidence>
<dbReference type="eggNOG" id="ENOG5033GS6">
    <property type="taxonomic scope" value="Bacteria"/>
</dbReference>
<organism evidence="1 2">
    <name type="scientific">Coleofasciculus chthonoplastes PCC 7420</name>
    <dbReference type="NCBI Taxonomy" id="118168"/>
    <lineage>
        <taxon>Bacteria</taxon>
        <taxon>Bacillati</taxon>
        <taxon>Cyanobacteriota</taxon>
        <taxon>Cyanophyceae</taxon>
        <taxon>Coleofasciculales</taxon>
        <taxon>Coleofasciculaceae</taxon>
        <taxon>Coleofasciculus</taxon>
    </lineage>
</organism>
<dbReference type="AlphaFoldDB" id="B4VUZ7"/>
<dbReference type="Proteomes" id="UP000003835">
    <property type="component" value="Unassembled WGS sequence"/>
</dbReference>
<dbReference type="STRING" id="118168.MC7420_4136"/>
<dbReference type="EMBL" id="DS989854">
    <property type="protein sequence ID" value="EDX74151.1"/>
    <property type="molecule type" value="Genomic_DNA"/>
</dbReference>
<keyword evidence="2" id="KW-1185">Reference proteome</keyword>
<gene>
    <name evidence="1" type="ORF">MC7420_4136</name>
</gene>
<sequence length="123" mass="13501">MFRFQPMADTPDSVVLDYLKSGVSPNELVLRAIRAYWLPFAYQATGVRNQAELAAAAQEAIFCLEGQIEQLRQAFGLKPEELVSYQQEVVSSRAVRRGLSKPSDGAWGAFSQAASLEFDASGL</sequence>
<reference evidence="1 2" key="1">
    <citation type="submission" date="2008-07" db="EMBL/GenBank/DDBJ databases">
        <authorList>
            <person name="Tandeau de Marsac N."/>
            <person name="Ferriera S."/>
            <person name="Johnson J."/>
            <person name="Kravitz S."/>
            <person name="Beeson K."/>
            <person name="Sutton G."/>
            <person name="Rogers Y.-H."/>
            <person name="Friedman R."/>
            <person name="Frazier M."/>
            <person name="Venter J.C."/>
        </authorList>
    </citation>
    <scope>NUCLEOTIDE SEQUENCE [LARGE SCALE GENOMIC DNA]</scope>
    <source>
        <strain evidence="1 2">PCC 7420</strain>
    </source>
</reference>
<dbReference type="HOGENOM" id="CLU_2011346_0_0_3"/>
<proteinExistence type="predicted"/>
<protein>
    <submittedName>
        <fullName evidence="1">Uncharacterized protein</fullName>
    </submittedName>
</protein>